<feature type="domain" description="Sushi" evidence="32">
    <location>
        <begin position="423"/>
        <end position="493"/>
    </location>
</feature>
<feature type="binding site" evidence="27">
    <location>
        <position position="303"/>
    </location>
    <ligand>
        <name>Ca(2+)</name>
        <dbReference type="ChEBI" id="CHEBI:29108"/>
        <label>3</label>
    </ligand>
</feature>
<dbReference type="GeneTree" id="ENSGT00940000157473"/>
<evidence type="ECO:0000256" key="15">
    <source>
        <dbReference type="ARBA" id="ARBA00022813"/>
    </source>
</evidence>
<keyword evidence="19" id="KW-0180">Complement pathway</keyword>
<dbReference type="InterPro" id="IPR001314">
    <property type="entry name" value="Peptidase_S1A"/>
</dbReference>
<dbReference type="SMART" id="SM00179">
    <property type="entry name" value="EGF_CA"/>
    <property type="match status" value="1"/>
</dbReference>
<dbReference type="Gene3D" id="2.10.25.10">
    <property type="entry name" value="Laminin"/>
    <property type="match status" value="1"/>
</dbReference>
<dbReference type="PROSITE" id="PS50240">
    <property type="entry name" value="TRYPSIN_DOM"/>
    <property type="match status" value="1"/>
</dbReference>
<evidence type="ECO:0000256" key="7">
    <source>
        <dbReference type="ARBA" id="ARBA00022553"/>
    </source>
</evidence>
<feature type="disulfide bond" evidence="25">
    <location>
        <begin position="702"/>
        <end position="731"/>
    </location>
</feature>
<evidence type="ECO:0000313" key="33">
    <source>
        <dbReference type="Ensembl" id="ENSXETP00000051584"/>
    </source>
</evidence>
<dbReference type="PIRSF" id="PIRSF001155">
    <property type="entry name" value="C1r_C1s_MASP"/>
    <property type="match status" value="1"/>
</dbReference>
<evidence type="ECO:0000256" key="14">
    <source>
        <dbReference type="ARBA" id="ARBA00022801"/>
    </source>
</evidence>
<evidence type="ECO:0000256" key="17">
    <source>
        <dbReference type="ARBA" id="ARBA00022837"/>
    </source>
</evidence>
<dbReference type="PROSITE" id="PS01187">
    <property type="entry name" value="EGF_CA"/>
    <property type="match status" value="1"/>
</dbReference>
<keyword evidence="8" id="KW-0399">Innate immunity</keyword>
<dbReference type="Ensembl" id="ENSXETT00000051584">
    <property type="protein sequence ID" value="ENSXETP00000051584"/>
    <property type="gene ID" value="ENSXETG00000033339"/>
</dbReference>
<keyword evidence="15" id="KW-0068">Autocatalytic cleavage</keyword>
<dbReference type="GO" id="GO:0045087">
    <property type="term" value="P:innate immune response"/>
    <property type="evidence" value="ECO:0007669"/>
    <property type="project" value="UniProtKB-KW"/>
</dbReference>
<keyword evidence="5" id="KW-0964">Secreted</keyword>
<reference evidence="33" key="1">
    <citation type="journal article" date="2010" name="Science">
        <title>The genome of the Western clawed frog Xenopus tropicalis.</title>
        <authorList>
            <person name="Hellsten U."/>
            <person name="Harland R.M."/>
            <person name="Gilchrist M.J."/>
            <person name="Hendrix D."/>
            <person name="Jurka J."/>
            <person name="Kapitonov V."/>
            <person name="Ovcharenko I."/>
            <person name="Putnam N.H."/>
            <person name="Shu S."/>
            <person name="Taher L."/>
            <person name="Blitz I.L."/>
            <person name="Blumberg B."/>
            <person name="Dichmann D.S."/>
            <person name="Dubchak I."/>
            <person name="Amaya E."/>
            <person name="Detter J.C."/>
            <person name="Fletcher R."/>
            <person name="Gerhard D.S."/>
            <person name="Goodstein D."/>
            <person name="Graves T."/>
            <person name="Grigoriev I.V."/>
            <person name="Grimwood J."/>
            <person name="Kawashima T."/>
            <person name="Lindquist E."/>
            <person name="Lucas S.M."/>
            <person name="Mead P.E."/>
            <person name="Mitros T."/>
            <person name="Ogino H."/>
            <person name="Ohta Y."/>
            <person name="Poliakov A.V."/>
            <person name="Pollet N."/>
            <person name="Robert J."/>
            <person name="Salamov A."/>
            <person name="Sater A.K."/>
            <person name="Schmutz J."/>
            <person name="Terry A."/>
            <person name="Vize P.D."/>
            <person name="Warren W.C."/>
            <person name="Wells D."/>
            <person name="Wills A."/>
            <person name="Wilson R.K."/>
            <person name="Zimmerman L.B."/>
            <person name="Zorn A.M."/>
            <person name="Grainger R."/>
            <person name="Grammer T."/>
            <person name="Khokha M.K."/>
            <person name="Richardson P.M."/>
            <person name="Rokhsar D.S."/>
        </authorList>
    </citation>
    <scope>NUCLEOTIDE SEQUENCE [LARGE SCALE GENOMIC DNA]</scope>
    <source>
        <strain evidence="33">Nigerian</strain>
    </source>
</reference>
<dbReference type="Pfam" id="PF00431">
    <property type="entry name" value="CUB"/>
    <property type="match status" value="2"/>
</dbReference>
<dbReference type="PROSITE" id="PS50923">
    <property type="entry name" value="SUSHI"/>
    <property type="match status" value="2"/>
</dbReference>
<feature type="domain" description="Sushi" evidence="32">
    <location>
        <begin position="357"/>
        <end position="422"/>
    </location>
</feature>
<comment type="function">
    <text evidence="23">Serine protease component of the complement C1 complex, a multiprotein complex that initiates the classical pathway of the complement system, a cascade of proteins that leads to phagocytosis and breakdown of pathogens and signaling that strengthens the adaptive immune system. C1R catalyzes the first enzymatic step in the classical complement pathway: it is activated by the C1Q subcomplex of the C1 complex, which associates with IgG or IgM immunoglobulins complexed with antigens to form antigen-antibody complexes on the surface of pathogens. Immunoglobulin-binding promotes the autocatalytic cleavage and activation of C1R. Activated C1R then cleaves and activates C1S, the second protease of the classical complement pathway. It is unclear if C1R activates C1S within single, strained C1 complexes or between neighboring C1 complexes on surfaces.</text>
</comment>
<feature type="binding site" evidence="27">
    <location>
        <position position="196"/>
    </location>
    <ligand>
        <name>Ca(2+)</name>
        <dbReference type="ChEBI" id="CHEBI:29108"/>
        <label>2</label>
    </ligand>
</feature>
<dbReference type="InterPro" id="IPR035976">
    <property type="entry name" value="Sushi/SCR/CCP_sf"/>
</dbReference>
<feature type="binding site" evidence="27">
    <location>
        <position position="217"/>
    </location>
    <ligand>
        <name>Ca(2+)</name>
        <dbReference type="ChEBI" id="CHEBI:29108"/>
        <label>2</label>
    </ligand>
</feature>
<reference evidence="33" key="2">
    <citation type="submission" date="2011-06" db="UniProtKB">
        <authorList>
            <consortium name="Ensembl"/>
        </authorList>
    </citation>
    <scope>IDENTIFICATION</scope>
</reference>
<evidence type="ECO:0000256" key="4">
    <source>
        <dbReference type="ARBA" id="ARBA00011907"/>
    </source>
</evidence>
<gene>
    <name evidence="33" type="primary">c1r</name>
</gene>
<dbReference type="FunFam" id="2.60.120.290:FF:000012">
    <property type="entry name" value="mannan-binding lectin serine protease 1 isoform X1"/>
    <property type="match status" value="1"/>
</dbReference>
<feature type="disulfide bond" evidence="25">
    <location>
        <begin position="455"/>
        <end position="491"/>
    </location>
</feature>
<evidence type="ECO:0000259" key="30">
    <source>
        <dbReference type="PROSITE" id="PS01180"/>
    </source>
</evidence>
<keyword evidence="22 26" id="KW-0379">Hydroxylation</keyword>
<dbReference type="EC" id="3.4.21.41" evidence="4"/>
<dbReference type="GO" id="GO:0006958">
    <property type="term" value="P:complement activation, classical pathway"/>
    <property type="evidence" value="ECO:0007669"/>
    <property type="project" value="UniProtKB-KW"/>
</dbReference>
<accession>F7ECI2</accession>
<dbReference type="SMART" id="SM00181">
    <property type="entry name" value="EGF"/>
    <property type="match status" value="1"/>
</dbReference>
<name>F7ECI2_XENTR</name>
<dbReference type="SUPFAM" id="SSF57535">
    <property type="entry name" value="Complement control module/SCR domain"/>
    <property type="match status" value="2"/>
</dbReference>
<evidence type="ECO:0000256" key="10">
    <source>
        <dbReference type="ARBA" id="ARBA00022670"/>
    </source>
</evidence>
<dbReference type="PANTHER" id="PTHR24255:SF25">
    <property type="entry name" value="COMPLEMENT C1R SUBCOMPONENT"/>
    <property type="match status" value="1"/>
</dbReference>
<dbReference type="GO" id="GO:0009986">
    <property type="term" value="C:cell surface"/>
    <property type="evidence" value="ECO:0007669"/>
    <property type="project" value="UniProtKB-SubCell"/>
</dbReference>
<feature type="binding site" evidence="27">
    <location>
        <position position="218"/>
    </location>
    <ligand>
        <name>Ca(2+)</name>
        <dbReference type="ChEBI" id="CHEBI:29108"/>
        <label>2</label>
    </ligand>
</feature>
<evidence type="ECO:0000256" key="3">
    <source>
        <dbReference type="ARBA" id="ARBA00004613"/>
    </source>
</evidence>
<keyword evidence="16" id="KW-0720">Serine protease</keyword>
<evidence type="ECO:0000256" key="5">
    <source>
        <dbReference type="ARBA" id="ARBA00022525"/>
    </source>
</evidence>
<keyword evidence="17 27" id="KW-0106">Calcium</keyword>
<dbReference type="InterPro" id="IPR035914">
    <property type="entry name" value="Sperma_CUB_dom_sf"/>
</dbReference>
<dbReference type="FunFam" id="2.60.120.290:FF:000006">
    <property type="entry name" value="Mannan-binding lectin serine protease 1"/>
    <property type="match status" value="1"/>
</dbReference>
<feature type="domain" description="CUB" evidence="30">
    <location>
        <begin position="243"/>
        <end position="355"/>
    </location>
</feature>
<evidence type="ECO:0000256" key="18">
    <source>
        <dbReference type="ARBA" id="ARBA00022859"/>
    </source>
</evidence>
<evidence type="ECO:0000256" key="21">
    <source>
        <dbReference type="ARBA" id="ARBA00023180"/>
    </source>
</evidence>
<sequence>MLSLLWMLTLFGYNPLIYPKQCALLFAEFYMQLLLALYGCHCEVAERILFPCSSYRWRWVVLLLGSLASSQSNDDRPLFGNVTSPNYPKLYPRSNESTWDITVPEGYHVSLSFSEFDIEPSENCSYGFVKVMADGKELGQFCSPVNSSSHPGNRQFVSLGNQMRLHFQSNFSKEMDGDVIQYKGFQAFYQAIDKDECASPTDNSATWTPPCEHNCQNYVGGYLCSCFPGYNLQRDKRSCKVECSSEMLTEESGFISSPGYPEPYPPDLKCNYSIRLEEGLQISLRFQEPFEIDHHPKAHCPYDILKVFAGDTMLNSFCGSRSPGTVVTRSHTVDIVFETGNAGNSKGWSLHYTSEGNSCPSPEPRDTYTIISPKQNIYRMRDYIDVTCQTGYKLIKDGKVLSSFSTICLKGGWNLPIPRCEIVTCEDPPVLTNGQYTFLTAPGRLGYRASIKYQCNAPYYYMVTPTGSDTYTCSAQGEWRDEYGGVKIPRCRPVCGKPDNPVASYERILHGKNAAPGNFPWQVYISINGRAGGALIGERWVLTAAQVLHNDNEDTNPTYVHVFMGSVQVKHLLEMGPHPVEAFYVHPNFRSYDNDIALIRLKNPVVMNQNVSPICLPSPQDEDDIYQKDRIGYVSGYGVTEKRNIAKELRYVSVPVASRQDCETYLDRKKQENPKYREKYPLSRNMFCAGFPEGSLNKGDSCSGDSGGAYTTQNKQDTWVATGLVSWGFDCGRGYGFYTKVSNYVEWIKSYIEKDE</sequence>
<keyword evidence="20 25" id="KW-1015">Disulfide bond</keyword>
<evidence type="ECO:0000256" key="11">
    <source>
        <dbReference type="ARBA" id="ARBA00022723"/>
    </source>
</evidence>
<feature type="disulfide bond" evidence="25">
    <location>
        <begin position="226"/>
        <end position="239"/>
    </location>
</feature>
<evidence type="ECO:0000256" key="13">
    <source>
        <dbReference type="ARBA" id="ARBA00022737"/>
    </source>
</evidence>
<feature type="binding site" evidence="27">
    <location>
        <position position="172"/>
    </location>
    <ligand>
        <name>Ca(2+)</name>
        <dbReference type="ChEBI" id="CHEBI:29108"/>
        <label>1</label>
    </ligand>
</feature>
<evidence type="ECO:0000256" key="25">
    <source>
        <dbReference type="PIRSR" id="PIRSR001155-2"/>
    </source>
</evidence>
<dbReference type="AlphaFoldDB" id="F7ECI2"/>
<dbReference type="GO" id="GO:0004252">
    <property type="term" value="F:serine-type endopeptidase activity"/>
    <property type="evidence" value="ECO:0007669"/>
    <property type="project" value="UniProtKB-EC"/>
</dbReference>
<dbReference type="PRINTS" id="PR00722">
    <property type="entry name" value="CHYMOTRYPSIN"/>
</dbReference>
<evidence type="ECO:0000256" key="19">
    <source>
        <dbReference type="ARBA" id="ARBA00022875"/>
    </source>
</evidence>
<proteinExistence type="predicted"/>
<protein>
    <recommendedName>
        <fullName evidence="4">complement subcomponent C1r</fullName>
        <ecNumber evidence="4">3.4.21.41</ecNumber>
    </recommendedName>
</protein>
<dbReference type="InterPro" id="IPR000859">
    <property type="entry name" value="CUB_dom"/>
</dbReference>
<evidence type="ECO:0000256" key="20">
    <source>
        <dbReference type="ARBA" id="ARBA00023157"/>
    </source>
</evidence>
<evidence type="ECO:0000256" key="23">
    <source>
        <dbReference type="ARBA" id="ARBA00093383"/>
    </source>
</evidence>
<evidence type="ECO:0000256" key="27">
    <source>
        <dbReference type="PIRSR" id="PIRSR001155-4"/>
    </source>
</evidence>
<keyword evidence="12" id="KW-0732">Signal</keyword>
<evidence type="ECO:0000256" key="28">
    <source>
        <dbReference type="PROSITE-ProRule" id="PRU00059"/>
    </source>
</evidence>
<dbReference type="InterPro" id="IPR000436">
    <property type="entry name" value="Sushi_SCR_CCP_dom"/>
</dbReference>
<feature type="binding site" evidence="27">
    <location>
        <position position="193"/>
    </location>
    <ligand>
        <name>Ca(2+)</name>
        <dbReference type="ChEBI" id="CHEBI:29108"/>
        <label>2</label>
    </ligand>
</feature>
<dbReference type="PROSITE" id="PS01186">
    <property type="entry name" value="EGF_2"/>
    <property type="match status" value="1"/>
</dbReference>
<feature type="modified residue" description="Phosphoserine; by CK2" evidence="26">
    <location>
        <position position="256"/>
    </location>
</feature>
<feature type="disulfide bond" evidence="25">
    <location>
        <begin position="124"/>
        <end position="142"/>
    </location>
</feature>
<evidence type="ECO:0000256" key="29">
    <source>
        <dbReference type="PROSITE-ProRule" id="PRU00302"/>
    </source>
</evidence>
<feature type="modified residue" description="(3R)-3-hydroxyasparagine" evidence="26">
    <location>
        <position position="217"/>
    </location>
</feature>
<feature type="binding site" evidence="27">
    <location>
        <position position="221"/>
    </location>
    <ligand>
        <name>Ca(2+)</name>
        <dbReference type="ChEBI" id="CHEBI:29108"/>
        <label>2</label>
    </ligand>
</feature>
<keyword evidence="11 27" id="KW-0479">Metal-binding</keyword>
<dbReference type="CDD" id="cd00054">
    <property type="entry name" value="EGF_CA"/>
    <property type="match status" value="1"/>
</dbReference>
<dbReference type="InterPro" id="IPR033116">
    <property type="entry name" value="TRYPSIN_SER"/>
</dbReference>
<feature type="disulfide bond" evidence="25 28">
    <location>
        <begin position="243"/>
        <end position="270"/>
    </location>
</feature>
<dbReference type="InterPro" id="IPR018097">
    <property type="entry name" value="EGF_Ca-bd_CS"/>
</dbReference>
<dbReference type="Pfam" id="PF00084">
    <property type="entry name" value="Sushi"/>
    <property type="match status" value="2"/>
</dbReference>
<feature type="disulfide bond" description="Interchain (between heavy and light chains)" evidence="25">
    <location>
        <begin position="495"/>
        <end position="615"/>
    </location>
</feature>
<dbReference type="SMART" id="SM00032">
    <property type="entry name" value="CCP"/>
    <property type="match status" value="2"/>
</dbReference>
<keyword evidence="9 29" id="KW-0768">Sushi</keyword>
<dbReference type="InterPro" id="IPR024175">
    <property type="entry name" value="Pept_S1A_C1r/C1S/mannan-bd"/>
</dbReference>
<dbReference type="InterPro" id="IPR009003">
    <property type="entry name" value="Peptidase_S1_PA"/>
</dbReference>
<dbReference type="GO" id="GO:0005509">
    <property type="term" value="F:calcium ion binding"/>
    <property type="evidence" value="ECO:0007669"/>
    <property type="project" value="InterPro"/>
</dbReference>
<evidence type="ECO:0000256" key="16">
    <source>
        <dbReference type="ARBA" id="ARBA00022825"/>
    </source>
</evidence>
<feature type="disulfide bond" evidence="25">
    <location>
        <begin position="211"/>
        <end position="224"/>
    </location>
</feature>
<dbReference type="SUPFAM" id="SSF49854">
    <property type="entry name" value="Spermadhesin, CUB domain"/>
    <property type="match status" value="2"/>
</dbReference>
<dbReference type="FunFam" id="2.40.10.10:FF:000027">
    <property type="entry name" value="Haptoglobin"/>
    <property type="match status" value="1"/>
</dbReference>
<dbReference type="FunFam" id="2.10.70.10:FF:000016">
    <property type="entry name" value="Mannan-binding lectin serine protease 1"/>
    <property type="match status" value="1"/>
</dbReference>
<feature type="disulfide bond" evidence="25">
    <location>
        <begin position="300"/>
        <end position="318"/>
    </location>
</feature>
<feature type="disulfide bond" evidence="25">
    <location>
        <begin position="425"/>
        <end position="473"/>
    </location>
</feature>
<dbReference type="InterPro" id="IPR043504">
    <property type="entry name" value="Peptidase_S1_PA_chymotrypsin"/>
</dbReference>
<dbReference type="InterPro" id="IPR001254">
    <property type="entry name" value="Trypsin_dom"/>
</dbReference>
<feature type="domain" description="CUB" evidence="30">
    <location>
        <begin position="63"/>
        <end position="192"/>
    </location>
</feature>
<feature type="disulfide bond" evidence="25">
    <location>
        <begin position="388"/>
        <end position="420"/>
    </location>
</feature>
<dbReference type="GO" id="GO:0006508">
    <property type="term" value="P:proteolysis"/>
    <property type="evidence" value="ECO:0007669"/>
    <property type="project" value="UniProtKB-KW"/>
</dbReference>
<dbReference type="Gene3D" id="2.60.120.290">
    <property type="entry name" value="Spermadhesin, CUB domain"/>
    <property type="match status" value="2"/>
</dbReference>
<feature type="disulfide bond" evidence="25">
    <location>
        <begin position="662"/>
        <end position="688"/>
    </location>
</feature>
<keyword evidence="13" id="KW-0677">Repeat</keyword>
<keyword evidence="18" id="KW-0391">Immunity</keyword>
<evidence type="ECO:0000259" key="32">
    <source>
        <dbReference type="PROSITE" id="PS50923"/>
    </source>
</evidence>
<evidence type="ECO:0000256" key="1">
    <source>
        <dbReference type="ARBA" id="ARBA00001057"/>
    </source>
</evidence>
<dbReference type="Gene3D" id="2.10.70.10">
    <property type="entry name" value="Complement Module, domain 1"/>
    <property type="match status" value="2"/>
</dbReference>
<evidence type="ECO:0000256" key="6">
    <source>
        <dbReference type="ARBA" id="ARBA00022536"/>
    </source>
</evidence>
<keyword evidence="10" id="KW-0645">Protease</keyword>
<dbReference type="CDD" id="cd00190">
    <property type="entry name" value="Tryp_SPc"/>
    <property type="match status" value="1"/>
</dbReference>
<feature type="domain" description="Peptidase S1" evidence="31">
    <location>
        <begin position="508"/>
        <end position="753"/>
    </location>
</feature>
<dbReference type="SUPFAM" id="SSF57196">
    <property type="entry name" value="EGF/Laminin"/>
    <property type="match status" value="1"/>
</dbReference>
<evidence type="ECO:0000256" key="22">
    <source>
        <dbReference type="ARBA" id="ARBA00023278"/>
    </source>
</evidence>
<evidence type="ECO:0000256" key="9">
    <source>
        <dbReference type="ARBA" id="ARBA00022659"/>
    </source>
</evidence>
<dbReference type="PROSITE" id="PS01180">
    <property type="entry name" value="CUB"/>
    <property type="match status" value="2"/>
</dbReference>
<keyword evidence="21" id="KW-0325">Glycoprotein</keyword>
<organism evidence="33">
    <name type="scientific">Xenopus tropicalis</name>
    <name type="common">Western clawed frog</name>
    <name type="synonym">Silurana tropicalis</name>
    <dbReference type="NCBI Taxonomy" id="8364"/>
    <lineage>
        <taxon>Eukaryota</taxon>
        <taxon>Metazoa</taxon>
        <taxon>Chordata</taxon>
        <taxon>Craniata</taxon>
        <taxon>Vertebrata</taxon>
        <taxon>Euteleostomi</taxon>
        <taxon>Amphibia</taxon>
        <taxon>Batrachia</taxon>
        <taxon>Anura</taxon>
        <taxon>Pipoidea</taxon>
        <taxon>Pipidae</taxon>
        <taxon>Xenopodinae</taxon>
        <taxon>Xenopus</taxon>
        <taxon>Silurana</taxon>
    </lineage>
</organism>
<evidence type="ECO:0000256" key="12">
    <source>
        <dbReference type="ARBA" id="ARBA00022729"/>
    </source>
</evidence>
<comment type="subunit">
    <text evidence="24">Core component of the complement C1 complex, a calcium-dependent complex composed of 1 molecule of the C1Q subcomplex, 2 molecules of C1R and 2 molecules of C1S. The C1Q subcomplex is composed 18 subunits: 3 chains of C1QA, C1QB, and C1QC trimerize to form 6 collagen-like triple helices connected to six globular ligand-recognition modules. Within the C1 complex, C1R is a dimer of identical chains, each of which is activated by cleavage into two chains, heavy and light, connected by disulfide bonds.</text>
</comment>
<dbReference type="eggNOG" id="KOG3627">
    <property type="taxonomic scope" value="Eukaryota"/>
</dbReference>
<comment type="catalytic activity">
    <reaction evidence="1">
        <text>Selective cleavage of Lys(or Arg)-|-Ile bond in complement subcomponent C1s to form the active form of C1s (EC 3.4.21.42).</text>
        <dbReference type="EC" id="3.4.21.41"/>
    </reaction>
</comment>
<dbReference type="Pfam" id="PF00089">
    <property type="entry name" value="Trypsin"/>
    <property type="match status" value="1"/>
</dbReference>
<keyword evidence="14" id="KW-0378">Hydrolase</keyword>
<dbReference type="GO" id="GO:0005576">
    <property type="term" value="C:extracellular region"/>
    <property type="evidence" value="ECO:0007669"/>
    <property type="project" value="UniProtKB-SubCell"/>
</dbReference>
<evidence type="ECO:0000256" key="26">
    <source>
        <dbReference type="PIRSR" id="PIRSR001155-3"/>
    </source>
</evidence>
<dbReference type="CDD" id="cd00033">
    <property type="entry name" value="CCP"/>
    <property type="match status" value="2"/>
</dbReference>
<feature type="disulfide bond" evidence="25">
    <location>
        <begin position="359"/>
        <end position="408"/>
    </location>
</feature>
<evidence type="ECO:0000256" key="8">
    <source>
        <dbReference type="ARBA" id="ARBA00022588"/>
    </source>
</evidence>
<dbReference type="Bgee" id="ENSXETG00000033339">
    <property type="expression patterns" value="Expressed in liver and 2 other cell types or tissues"/>
</dbReference>
<dbReference type="InterPro" id="IPR000742">
    <property type="entry name" value="EGF"/>
</dbReference>
<feature type="disulfide bond" evidence="25">
    <location>
        <begin position="197"/>
        <end position="215"/>
    </location>
</feature>
<evidence type="ECO:0000256" key="2">
    <source>
        <dbReference type="ARBA" id="ARBA00004241"/>
    </source>
</evidence>
<comment type="PTM">
    <text evidence="26">The iron and 2-oxoglutarate dependent 3-hydroxylation of aspartate and asparagine is (R) stereospecific within EGF domains.</text>
</comment>
<dbReference type="SMART" id="SM00042">
    <property type="entry name" value="CUB"/>
    <property type="match status" value="2"/>
</dbReference>
<comment type="caution">
    <text evidence="29">Lacks conserved residue(s) required for the propagation of feature annotation.</text>
</comment>
<dbReference type="SUPFAM" id="SSF50494">
    <property type="entry name" value="Trypsin-like serine proteases"/>
    <property type="match status" value="1"/>
</dbReference>
<dbReference type="Gene3D" id="2.40.10.10">
    <property type="entry name" value="Trypsin-like serine proteases"/>
    <property type="match status" value="2"/>
</dbReference>
<feature type="binding site" evidence="27">
    <location>
        <position position="119"/>
    </location>
    <ligand>
        <name>Ca(2+)</name>
        <dbReference type="ChEBI" id="CHEBI:29108"/>
        <label>1</label>
    </ligand>
</feature>
<dbReference type="FunFam" id="2.10.25.10:FF:000059">
    <property type="entry name" value="Mannan-binding lectin serine protease 1"/>
    <property type="match status" value="1"/>
</dbReference>
<evidence type="ECO:0000259" key="31">
    <source>
        <dbReference type="PROSITE" id="PS50240"/>
    </source>
</evidence>
<comment type="subcellular location">
    <subcellularLocation>
        <location evidence="2">Cell surface</location>
    </subcellularLocation>
    <subcellularLocation>
        <location evidence="3">Secreted</location>
    </subcellularLocation>
</comment>
<dbReference type="SMART" id="SM00020">
    <property type="entry name" value="Tryp_SPc"/>
    <property type="match status" value="1"/>
</dbReference>
<evidence type="ECO:0000256" key="24">
    <source>
        <dbReference type="ARBA" id="ARBA00093536"/>
    </source>
</evidence>
<keyword evidence="7 26" id="KW-0597">Phosphoprotein</keyword>
<dbReference type="PROSITE" id="PS00135">
    <property type="entry name" value="TRYPSIN_SER"/>
    <property type="match status" value="1"/>
</dbReference>
<dbReference type="InterPro" id="IPR001881">
    <property type="entry name" value="EGF-like_Ca-bd_dom"/>
</dbReference>
<dbReference type="CDD" id="cd00041">
    <property type="entry name" value="CUB"/>
    <property type="match status" value="2"/>
</dbReference>
<dbReference type="PANTHER" id="PTHR24255">
    <property type="entry name" value="COMPLEMENT COMPONENT 1, S SUBCOMPONENT-RELATED"/>
    <property type="match status" value="1"/>
</dbReference>
<keyword evidence="6" id="KW-0245">EGF-like domain</keyword>